<keyword evidence="3" id="KW-1185">Reference proteome</keyword>
<evidence type="ECO:0000313" key="2">
    <source>
        <dbReference type="EMBL" id="GAC98087.1"/>
    </source>
</evidence>
<dbReference type="EMBL" id="DF238815">
    <property type="protein sequence ID" value="GAC98087.1"/>
    <property type="molecule type" value="Genomic_DNA"/>
</dbReference>
<dbReference type="GeneID" id="24110953"/>
<dbReference type="HOGENOM" id="CLU_1960550_0_0_1"/>
<accession>R9PA06</accession>
<sequence length="128" mass="14191">MLDRHRCWSSSREALSDSDRTPYRSTNAAQRRNAARCPILAADSKGTPLLARFSTVMEAMPTPDISGLQHQCASGRKRQARSSMCASVTIQSRINAQGLRTLYLAKRIADQVTQETAKCCILMMLAFL</sequence>
<evidence type="ECO:0000313" key="3">
    <source>
        <dbReference type="Proteomes" id="UP000014071"/>
    </source>
</evidence>
<protein>
    <submittedName>
        <fullName evidence="2">Uncharacterized protein</fullName>
    </submittedName>
</protein>
<gene>
    <name evidence="2" type="ORF">PHSY_005676</name>
</gene>
<organism evidence="2 3">
    <name type="scientific">Pseudozyma hubeiensis (strain SY62)</name>
    <name type="common">Yeast</name>
    <dbReference type="NCBI Taxonomy" id="1305764"/>
    <lineage>
        <taxon>Eukaryota</taxon>
        <taxon>Fungi</taxon>
        <taxon>Dikarya</taxon>
        <taxon>Basidiomycota</taxon>
        <taxon>Ustilaginomycotina</taxon>
        <taxon>Ustilaginomycetes</taxon>
        <taxon>Ustilaginales</taxon>
        <taxon>Ustilaginaceae</taxon>
        <taxon>Pseudozyma</taxon>
    </lineage>
</organism>
<dbReference type="RefSeq" id="XP_012191674.1">
    <property type="nucleotide sequence ID" value="XM_012336284.1"/>
</dbReference>
<dbReference type="Proteomes" id="UP000014071">
    <property type="component" value="Unassembled WGS sequence"/>
</dbReference>
<name>R9PA06_PSEHS</name>
<feature type="region of interest" description="Disordered" evidence="1">
    <location>
        <begin position="1"/>
        <end position="31"/>
    </location>
</feature>
<evidence type="ECO:0000256" key="1">
    <source>
        <dbReference type="SAM" id="MobiDB-lite"/>
    </source>
</evidence>
<proteinExistence type="predicted"/>
<reference evidence="3" key="1">
    <citation type="journal article" date="2013" name="Genome Announc.">
        <title>Draft genome sequence of the basidiomycetous yeast-like fungus Pseudozyma hubeiensis SY62, which produces an abundant amount of the biosurfactant mannosylerythritol lipids.</title>
        <authorList>
            <person name="Konishi M."/>
            <person name="Hatada Y."/>
            <person name="Horiuchi J."/>
        </authorList>
    </citation>
    <scope>NUCLEOTIDE SEQUENCE [LARGE SCALE GENOMIC DNA]</scope>
    <source>
        <strain evidence="3">SY62</strain>
    </source>
</reference>
<dbReference type="AlphaFoldDB" id="R9PA06"/>